<evidence type="ECO:0000313" key="2">
    <source>
        <dbReference type="EMBL" id="RKQ69010.1"/>
    </source>
</evidence>
<dbReference type="EMBL" id="RBII01000002">
    <property type="protein sequence ID" value="RKQ69010.1"/>
    <property type="molecule type" value="Genomic_DNA"/>
</dbReference>
<dbReference type="InterPro" id="IPR054191">
    <property type="entry name" value="DUF6896"/>
</dbReference>
<organism evidence="2 3">
    <name type="scientific">Litorimonas taeanensis</name>
    <dbReference type="NCBI Taxonomy" id="568099"/>
    <lineage>
        <taxon>Bacteria</taxon>
        <taxon>Pseudomonadati</taxon>
        <taxon>Pseudomonadota</taxon>
        <taxon>Alphaproteobacteria</taxon>
        <taxon>Maricaulales</taxon>
        <taxon>Robiginitomaculaceae</taxon>
    </lineage>
</organism>
<dbReference type="Proteomes" id="UP000282211">
    <property type="component" value="Unassembled WGS sequence"/>
</dbReference>
<reference evidence="2 3" key="1">
    <citation type="submission" date="2018-10" db="EMBL/GenBank/DDBJ databases">
        <title>Genomic Encyclopedia of Type Strains, Phase IV (KMG-IV): sequencing the most valuable type-strain genomes for metagenomic binning, comparative biology and taxonomic classification.</title>
        <authorList>
            <person name="Goeker M."/>
        </authorList>
    </citation>
    <scope>NUCLEOTIDE SEQUENCE [LARGE SCALE GENOMIC DNA]</scope>
    <source>
        <strain evidence="2 3">DSM 22008</strain>
    </source>
</reference>
<dbReference type="Pfam" id="PF21837">
    <property type="entry name" value="DUF6896"/>
    <property type="match status" value="1"/>
</dbReference>
<dbReference type="RefSeq" id="WP_121100955.1">
    <property type="nucleotide sequence ID" value="NZ_RBII01000002.1"/>
</dbReference>
<evidence type="ECO:0000259" key="1">
    <source>
        <dbReference type="Pfam" id="PF21837"/>
    </source>
</evidence>
<comment type="caution">
    <text evidence="2">The sequence shown here is derived from an EMBL/GenBank/DDBJ whole genome shotgun (WGS) entry which is preliminary data.</text>
</comment>
<dbReference type="AlphaFoldDB" id="A0A420WDM0"/>
<protein>
    <recommendedName>
        <fullName evidence="1">DUF6896 domain-containing protein</fullName>
    </recommendedName>
</protein>
<keyword evidence="3" id="KW-1185">Reference proteome</keyword>
<evidence type="ECO:0000313" key="3">
    <source>
        <dbReference type="Proteomes" id="UP000282211"/>
    </source>
</evidence>
<proteinExistence type="predicted"/>
<sequence length="137" mass="16094">MTEPQLEIIEKSVKEIICHQHRLSSVFLVNAKNQRGDLTIDTERWRYIKHGFGVNFIRYSDELSVDMEKHIDQPDKVSAWRIALYLESKGIYFEESHIKDLLESSTIIDMCDGFYLLKKASLLEKFIKKGQKVCRAR</sequence>
<accession>A0A420WDM0</accession>
<dbReference type="OrthoDB" id="6199278at2"/>
<dbReference type="InParanoid" id="A0A420WDM0"/>
<name>A0A420WDM0_9PROT</name>
<feature type="domain" description="DUF6896" evidence="1">
    <location>
        <begin position="30"/>
        <end position="104"/>
    </location>
</feature>
<gene>
    <name evidence="2" type="ORF">DES40_1787</name>
</gene>